<dbReference type="OrthoDB" id="1877779at2759"/>
<dbReference type="InterPro" id="IPR036396">
    <property type="entry name" value="Cyt_P450_sf"/>
</dbReference>
<dbReference type="InterPro" id="IPR002401">
    <property type="entry name" value="Cyt_P450_E_grp-I"/>
</dbReference>
<comment type="cofactor">
    <cofactor evidence="1">
        <name>heme</name>
        <dbReference type="ChEBI" id="CHEBI:30413"/>
    </cofactor>
</comment>
<protein>
    <submittedName>
        <fullName evidence="8">Cytochrome P450</fullName>
    </submittedName>
</protein>
<keyword evidence="7" id="KW-1133">Transmembrane helix</keyword>
<organism evidence="8 9">
    <name type="scientific">Artemisia annua</name>
    <name type="common">Sweet wormwood</name>
    <dbReference type="NCBI Taxonomy" id="35608"/>
    <lineage>
        <taxon>Eukaryota</taxon>
        <taxon>Viridiplantae</taxon>
        <taxon>Streptophyta</taxon>
        <taxon>Embryophyta</taxon>
        <taxon>Tracheophyta</taxon>
        <taxon>Spermatophyta</taxon>
        <taxon>Magnoliopsida</taxon>
        <taxon>eudicotyledons</taxon>
        <taxon>Gunneridae</taxon>
        <taxon>Pentapetalae</taxon>
        <taxon>asterids</taxon>
        <taxon>campanulids</taxon>
        <taxon>Asterales</taxon>
        <taxon>Asteraceae</taxon>
        <taxon>Asteroideae</taxon>
        <taxon>Anthemideae</taxon>
        <taxon>Artemisiinae</taxon>
        <taxon>Artemisia</taxon>
    </lineage>
</organism>
<dbReference type="GO" id="GO:0020037">
    <property type="term" value="F:heme binding"/>
    <property type="evidence" value="ECO:0007669"/>
    <property type="project" value="InterPro"/>
</dbReference>
<gene>
    <name evidence="8" type="ORF">CTI12_AA100780</name>
</gene>
<keyword evidence="6" id="KW-0408">Iron</keyword>
<keyword evidence="9" id="KW-1185">Reference proteome</keyword>
<proteinExistence type="inferred from homology"/>
<dbReference type="PANTHER" id="PTHR47950:SF49">
    <property type="entry name" value="CYTOCHROME P450"/>
    <property type="match status" value="1"/>
</dbReference>
<dbReference type="PANTHER" id="PTHR47950">
    <property type="entry name" value="CYTOCHROME P450, FAMILY 76, SUBFAMILY C, POLYPEPTIDE 5-RELATED"/>
    <property type="match status" value="1"/>
</dbReference>
<dbReference type="EMBL" id="PKPP01002096">
    <property type="protein sequence ID" value="PWA77635.1"/>
    <property type="molecule type" value="Genomic_DNA"/>
</dbReference>
<name>A0A2U1NVT9_ARTAN</name>
<evidence type="ECO:0000256" key="4">
    <source>
        <dbReference type="ARBA" id="ARBA00022723"/>
    </source>
</evidence>
<evidence type="ECO:0000313" key="9">
    <source>
        <dbReference type="Proteomes" id="UP000245207"/>
    </source>
</evidence>
<sequence>MELIAYFMENTLLSSFFFILTPFFLWFITNNYYITKKNLPPGPPPLPIIGNILQMGKKPHASTAIFANKYGPLISLRLGSQQLVVASSSEAAMEILKTQDRHLSGRNRPDSFQVYPTYDGLVWAPDCNEHWKILRTLCRAEIFSTKAIEAQSDLRNEKLAQMLDYLKITEGKVVKIEEVVFTTLFNTMSNILFSKDFLDLKGDHTTANWLKRALQKTLENSMIPNVSDLFPITRRLDLQGLRRDSLKQLNDVSSFNGALIKERKDRMASSKETKDMVVEKKDFLDHLLDNHFTDNQINILVAEPVDEVVFVKVLVDGKQDESKVVKVVGVADDQNSDEPNMLEGKGVIGVGVNENSKWVDKEVQYSVYTLHVLIAFLKRLNDKYIKKKNMEAAIQRKLWDPEIKSAFQDNTLRVMWF</sequence>
<dbReference type="Pfam" id="PF00067">
    <property type="entry name" value="p450"/>
    <property type="match status" value="1"/>
</dbReference>
<dbReference type="Proteomes" id="UP000245207">
    <property type="component" value="Unassembled WGS sequence"/>
</dbReference>
<dbReference type="InterPro" id="IPR001128">
    <property type="entry name" value="Cyt_P450"/>
</dbReference>
<dbReference type="AlphaFoldDB" id="A0A2U1NVT9"/>
<keyword evidence="7" id="KW-0812">Transmembrane</keyword>
<evidence type="ECO:0000313" key="8">
    <source>
        <dbReference type="EMBL" id="PWA77635.1"/>
    </source>
</evidence>
<dbReference type="SUPFAM" id="SSF48264">
    <property type="entry name" value="Cytochrome P450"/>
    <property type="match status" value="1"/>
</dbReference>
<keyword evidence="7" id="KW-0472">Membrane</keyword>
<evidence type="ECO:0000256" key="7">
    <source>
        <dbReference type="SAM" id="Phobius"/>
    </source>
</evidence>
<keyword evidence="3" id="KW-0349">Heme</keyword>
<dbReference type="STRING" id="35608.A0A2U1NVT9"/>
<evidence type="ECO:0000256" key="6">
    <source>
        <dbReference type="ARBA" id="ARBA00023004"/>
    </source>
</evidence>
<comment type="similarity">
    <text evidence="2">Belongs to the cytochrome P450 family.</text>
</comment>
<dbReference type="Gene3D" id="1.10.630.10">
    <property type="entry name" value="Cytochrome P450"/>
    <property type="match status" value="1"/>
</dbReference>
<evidence type="ECO:0000256" key="1">
    <source>
        <dbReference type="ARBA" id="ARBA00001971"/>
    </source>
</evidence>
<feature type="transmembrane region" description="Helical" evidence="7">
    <location>
        <begin position="12"/>
        <end position="34"/>
    </location>
</feature>
<keyword evidence="4" id="KW-0479">Metal-binding</keyword>
<evidence type="ECO:0000256" key="5">
    <source>
        <dbReference type="ARBA" id="ARBA00023002"/>
    </source>
</evidence>
<evidence type="ECO:0000256" key="2">
    <source>
        <dbReference type="ARBA" id="ARBA00010617"/>
    </source>
</evidence>
<comment type="caution">
    <text evidence="8">The sequence shown here is derived from an EMBL/GenBank/DDBJ whole genome shotgun (WGS) entry which is preliminary data.</text>
</comment>
<keyword evidence="5" id="KW-0560">Oxidoreductase</keyword>
<dbReference type="PRINTS" id="PR00463">
    <property type="entry name" value="EP450I"/>
</dbReference>
<dbReference type="GO" id="GO:0016705">
    <property type="term" value="F:oxidoreductase activity, acting on paired donors, with incorporation or reduction of molecular oxygen"/>
    <property type="evidence" value="ECO:0007669"/>
    <property type="project" value="InterPro"/>
</dbReference>
<evidence type="ECO:0000256" key="3">
    <source>
        <dbReference type="ARBA" id="ARBA00022617"/>
    </source>
</evidence>
<dbReference type="GO" id="GO:0004497">
    <property type="term" value="F:monooxygenase activity"/>
    <property type="evidence" value="ECO:0007669"/>
    <property type="project" value="InterPro"/>
</dbReference>
<accession>A0A2U1NVT9</accession>
<reference evidence="8 9" key="1">
    <citation type="journal article" date="2018" name="Mol. Plant">
        <title>The genome of Artemisia annua provides insight into the evolution of Asteraceae family and artemisinin biosynthesis.</title>
        <authorList>
            <person name="Shen Q."/>
            <person name="Zhang L."/>
            <person name="Liao Z."/>
            <person name="Wang S."/>
            <person name="Yan T."/>
            <person name="Shi P."/>
            <person name="Liu M."/>
            <person name="Fu X."/>
            <person name="Pan Q."/>
            <person name="Wang Y."/>
            <person name="Lv Z."/>
            <person name="Lu X."/>
            <person name="Zhang F."/>
            <person name="Jiang W."/>
            <person name="Ma Y."/>
            <person name="Chen M."/>
            <person name="Hao X."/>
            <person name="Li L."/>
            <person name="Tang Y."/>
            <person name="Lv G."/>
            <person name="Zhou Y."/>
            <person name="Sun X."/>
            <person name="Brodelius P.E."/>
            <person name="Rose J.K.C."/>
            <person name="Tang K."/>
        </authorList>
    </citation>
    <scope>NUCLEOTIDE SEQUENCE [LARGE SCALE GENOMIC DNA]</scope>
    <source>
        <strain evidence="9">cv. Huhao1</strain>
        <tissue evidence="8">Leaf</tissue>
    </source>
</reference>
<dbReference type="GO" id="GO:0005506">
    <property type="term" value="F:iron ion binding"/>
    <property type="evidence" value="ECO:0007669"/>
    <property type="project" value="InterPro"/>
</dbReference>